<keyword evidence="1" id="KW-0812">Transmembrane</keyword>
<organismHost>
    <name type="scientific">Emiliania huxleyi</name>
    <name type="common">Coccolithophore</name>
    <name type="synonym">Pontosphaera huxleyi</name>
    <dbReference type="NCBI Taxonomy" id="2903"/>
</organismHost>
<evidence type="ECO:0000313" key="2">
    <source>
        <dbReference type="EMBL" id="CAI65468.2"/>
    </source>
</evidence>
<dbReference type="GeneID" id="3654807"/>
<dbReference type="EMBL" id="AJ890364">
    <property type="protein sequence ID" value="CAI65468.2"/>
    <property type="molecule type" value="Genomic_DNA"/>
</dbReference>
<evidence type="ECO:0000256" key="1">
    <source>
        <dbReference type="SAM" id="Phobius"/>
    </source>
</evidence>
<dbReference type="RefSeq" id="YP_293799.2">
    <property type="nucleotide sequence ID" value="NC_007346.1"/>
</dbReference>
<protein>
    <submittedName>
        <fullName evidence="2">Putative membrane protein</fullName>
    </submittedName>
</protein>
<reference evidence="2 3" key="1">
    <citation type="journal article" date="2005" name="Science">
        <title>Complete genome sequence and lytic phase transcription profile of a Coccolithovirus.</title>
        <authorList>
            <person name="Wilson W.H."/>
            <person name="Schroeder D.C."/>
            <person name="Allen M.J."/>
            <person name="Holden M.T.G."/>
            <person name="Parkhill J."/>
            <person name="Barrell B.G."/>
            <person name="Churcher C."/>
            <person name="Hamlin N."/>
            <person name="Mungall K."/>
            <person name="Norbertczak H."/>
            <person name="Quail M.A."/>
            <person name="Price C."/>
            <person name="Rabbinowitsch E."/>
            <person name="Walker D."/>
            <person name="Craigon M."/>
            <person name="Roy D."/>
            <person name="Ghazal P."/>
        </authorList>
    </citation>
    <scope>NUCLEOTIDE SEQUENCE [LARGE SCALE GENOMIC DNA]</scope>
    <source>
        <strain evidence="3">Isolate United Kingdom/English Channel/1999</strain>
    </source>
</reference>
<feature type="transmembrane region" description="Helical" evidence="1">
    <location>
        <begin position="6"/>
        <end position="27"/>
    </location>
</feature>
<evidence type="ECO:0000313" key="3">
    <source>
        <dbReference type="Proteomes" id="UP000000863"/>
    </source>
</evidence>
<organism evidence="2 3">
    <name type="scientific">Emiliania huxleyi virus 86 (isolate United Kingdom/English Channel/1999)</name>
    <name type="common">EhV-86</name>
    <dbReference type="NCBI Taxonomy" id="654925"/>
    <lineage>
        <taxon>Viruses</taxon>
        <taxon>Varidnaviria</taxon>
        <taxon>Bamfordvirae</taxon>
        <taxon>Nucleocytoviricota</taxon>
        <taxon>Megaviricetes</taxon>
        <taxon>Algavirales</taxon>
        <taxon>Phycodnaviridae</taxon>
        <taxon>Coccolithovirus</taxon>
        <taxon>Coccolithovirus huxleyi</taxon>
        <taxon>Emiliania huxleyi virus 86</taxon>
    </lineage>
</organism>
<name>Q4A388_EHV8U</name>
<gene>
    <name evidence="2" type="ORF">EhV045</name>
</gene>
<keyword evidence="3" id="KW-1185">Reference proteome</keyword>
<proteinExistence type="predicted"/>
<accession>Q4A388</accession>
<dbReference type="KEGG" id="vg:3654807"/>
<dbReference type="Proteomes" id="UP000000863">
    <property type="component" value="Segment"/>
</dbReference>
<keyword evidence="1" id="KW-1133">Transmembrane helix</keyword>
<keyword evidence="1" id="KW-0472">Membrane</keyword>
<sequence>MDTKDIIIICEAVLLAVLLIVLVAVIVRGNGQFFGRKTKGENTQLQELARRRQIHDEEERILRETQIATKQDEDRQAEEAAALTASLARQAVAAANQNYERAGTRRDDNPYPGPGLFPYIMNTLTGGPSERNWWNV</sequence>